<feature type="domain" description="C1q" evidence="4">
    <location>
        <begin position="83"/>
        <end position="225"/>
    </location>
</feature>
<keyword evidence="3" id="KW-0732">Signal</keyword>
<dbReference type="Gene3D" id="2.60.120.40">
    <property type="match status" value="1"/>
</dbReference>
<sequence length="238" mass="26599">MYLVQLCLKKAPFGVCIAVEMVLFVFANNSSETSEITAILQRLETLEEDVSMLNQTLNSCPSECNEFSKSNTETREKRIIPQGQGSQVAFHAQLTHTIGNLGIHQTIRFDSVLLNEGNGYSTRSGVFVAPISGLYVFAWTISDEETHCMKYDVVKNSVVLTYHISDAANHPDWTVSSGTIVTRMNSGDRVWIRVSDFYKCMHYVFGTGHGTSLFVGYLLNGAVWTTVSPRHLRLPNTY</sequence>
<proteinExistence type="predicted"/>
<evidence type="ECO:0000259" key="4">
    <source>
        <dbReference type="PROSITE" id="PS50871"/>
    </source>
</evidence>
<evidence type="ECO:0000256" key="3">
    <source>
        <dbReference type="ARBA" id="ARBA00022729"/>
    </source>
</evidence>
<dbReference type="EnsemblMetazoa" id="G14935.4">
    <property type="protein sequence ID" value="G14935.4:cds"/>
    <property type="gene ID" value="G14935"/>
</dbReference>
<accession>A0A8W8IND0</accession>
<evidence type="ECO:0000313" key="5">
    <source>
        <dbReference type="EnsemblMetazoa" id="G14935.4:cds"/>
    </source>
</evidence>
<dbReference type="PROSITE" id="PS50871">
    <property type="entry name" value="C1Q"/>
    <property type="match status" value="1"/>
</dbReference>
<comment type="subcellular location">
    <subcellularLocation>
        <location evidence="1">Secreted</location>
    </subcellularLocation>
</comment>
<organism evidence="5 6">
    <name type="scientific">Magallana gigas</name>
    <name type="common">Pacific oyster</name>
    <name type="synonym">Crassostrea gigas</name>
    <dbReference type="NCBI Taxonomy" id="29159"/>
    <lineage>
        <taxon>Eukaryota</taxon>
        <taxon>Metazoa</taxon>
        <taxon>Spiralia</taxon>
        <taxon>Lophotrochozoa</taxon>
        <taxon>Mollusca</taxon>
        <taxon>Bivalvia</taxon>
        <taxon>Autobranchia</taxon>
        <taxon>Pteriomorphia</taxon>
        <taxon>Ostreida</taxon>
        <taxon>Ostreoidea</taxon>
        <taxon>Ostreidae</taxon>
        <taxon>Magallana</taxon>
    </lineage>
</organism>
<keyword evidence="2" id="KW-0964">Secreted</keyword>
<keyword evidence="6" id="KW-1185">Reference proteome</keyword>
<evidence type="ECO:0000256" key="1">
    <source>
        <dbReference type="ARBA" id="ARBA00004613"/>
    </source>
</evidence>
<dbReference type="InterPro" id="IPR008983">
    <property type="entry name" value="Tumour_necrosis_fac-like_dom"/>
</dbReference>
<dbReference type="InterPro" id="IPR001073">
    <property type="entry name" value="C1q_dom"/>
</dbReference>
<dbReference type="AlphaFoldDB" id="A0A8W8IND0"/>
<evidence type="ECO:0000313" key="6">
    <source>
        <dbReference type="Proteomes" id="UP000005408"/>
    </source>
</evidence>
<dbReference type="PRINTS" id="PR00007">
    <property type="entry name" value="COMPLEMNTC1Q"/>
</dbReference>
<dbReference type="InterPro" id="IPR050822">
    <property type="entry name" value="Cerebellin_Synaptic_Org"/>
</dbReference>
<protein>
    <recommendedName>
        <fullName evidence="4">C1q domain-containing protein</fullName>
    </recommendedName>
</protein>
<name>A0A8W8IND0_MAGGI</name>
<dbReference type="SMART" id="SM00110">
    <property type="entry name" value="C1Q"/>
    <property type="match status" value="1"/>
</dbReference>
<dbReference type="Proteomes" id="UP000005408">
    <property type="component" value="Unassembled WGS sequence"/>
</dbReference>
<dbReference type="PANTHER" id="PTHR22923">
    <property type="entry name" value="CEREBELLIN-RELATED"/>
    <property type="match status" value="1"/>
</dbReference>
<evidence type="ECO:0000256" key="2">
    <source>
        <dbReference type="ARBA" id="ARBA00022525"/>
    </source>
</evidence>
<dbReference type="SUPFAM" id="SSF49842">
    <property type="entry name" value="TNF-like"/>
    <property type="match status" value="1"/>
</dbReference>
<dbReference type="Pfam" id="PF00386">
    <property type="entry name" value="C1q"/>
    <property type="match status" value="1"/>
</dbReference>
<dbReference type="PANTHER" id="PTHR22923:SF116">
    <property type="entry name" value="C1Q DOMAIN-CONTAINING PROTEIN"/>
    <property type="match status" value="1"/>
</dbReference>
<reference evidence="5" key="1">
    <citation type="submission" date="2022-08" db="UniProtKB">
        <authorList>
            <consortium name="EnsemblMetazoa"/>
        </authorList>
    </citation>
    <scope>IDENTIFICATION</scope>
    <source>
        <strain evidence="5">05x7-T-G4-1.051#20</strain>
    </source>
</reference>
<dbReference type="GO" id="GO:0005576">
    <property type="term" value="C:extracellular region"/>
    <property type="evidence" value="ECO:0007669"/>
    <property type="project" value="UniProtKB-SubCell"/>
</dbReference>